<dbReference type="Proteomes" id="UP000187172">
    <property type="component" value="Unassembled WGS sequence"/>
</dbReference>
<dbReference type="InterPro" id="IPR015050">
    <property type="entry name" value="BofC_C"/>
</dbReference>
<keyword evidence="1" id="KW-1133">Transmembrane helix</keyword>
<accession>A0A1R1DX78</accession>
<evidence type="ECO:0000259" key="2">
    <source>
        <dbReference type="Pfam" id="PF08955"/>
    </source>
</evidence>
<sequence length="222" mass="25335">MNAARIKKKIQKQWRRWRRRALTLGISSLMLALVWLGSYLPDQVQSLLSTKPPVAIETLQHYEQTEGSDDTVDNSEFWKTLNQTKGTNEVTVRQVYICGEEEQVLGQLSSDDIYSLMNEHPTWKGEFTGKGQIRFEETISDLSPTCKEQAYISLDKDGNLTLFEGPPTHEKVIKTFFQLDINSMESSLPDGAVQQLYDGIRVQDIDEYNSVLSTFSDYARKG</sequence>
<dbReference type="Gene3D" id="3.30.70.1740">
    <property type="entry name" value="Bypass-of-forespore C, C-terminal domain"/>
    <property type="match status" value="1"/>
</dbReference>
<dbReference type="Pfam" id="PF08955">
    <property type="entry name" value="BofC_C"/>
    <property type="match status" value="1"/>
</dbReference>
<dbReference type="InterPro" id="IPR038117">
    <property type="entry name" value="BofC_C_sf"/>
</dbReference>
<keyword evidence="1" id="KW-0812">Transmembrane</keyword>
<protein>
    <recommendedName>
        <fullName evidence="2">Bypass of forespore C C-terminal domain-containing protein</fullName>
    </recommendedName>
</protein>
<dbReference type="AlphaFoldDB" id="A0A1R1DX78"/>
<dbReference type="RefSeq" id="WP_076176974.1">
    <property type="nucleotide sequence ID" value="NZ_MRTP01000027.1"/>
</dbReference>
<dbReference type="STRING" id="297318.BK138_34805"/>
<reference evidence="3 4" key="1">
    <citation type="submission" date="2016-11" db="EMBL/GenBank/DDBJ databases">
        <title>Paenibacillus species isolates.</title>
        <authorList>
            <person name="Beno S.M."/>
        </authorList>
    </citation>
    <scope>NUCLEOTIDE SEQUENCE [LARGE SCALE GENOMIC DNA]</scope>
    <source>
        <strain evidence="3 4">FSL R5-0378</strain>
    </source>
</reference>
<keyword evidence="1" id="KW-0472">Membrane</keyword>
<evidence type="ECO:0000313" key="4">
    <source>
        <dbReference type="Proteomes" id="UP000187172"/>
    </source>
</evidence>
<evidence type="ECO:0000313" key="3">
    <source>
        <dbReference type="EMBL" id="OMF44203.1"/>
    </source>
</evidence>
<proteinExistence type="predicted"/>
<feature type="transmembrane region" description="Helical" evidence="1">
    <location>
        <begin position="21"/>
        <end position="40"/>
    </location>
</feature>
<feature type="domain" description="Bypass of forespore C C-terminal" evidence="2">
    <location>
        <begin position="141"/>
        <end position="216"/>
    </location>
</feature>
<gene>
    <name evidence="3" type="ORF">BK138_34805</name>
</gene>
<evidence type="ECO:0000256" key="1">
    <source>
        <dbReference type="SAM" id="Phobius"/>
    </source>
</evidence>
<dbReference type="EMBL" id="MRTP01000027">
    <property type="protein sequence ID" value="OMF44203.1"/>
    <property type="molecule type" value="Genomic_DNA"/>
</dbReference>
<organism evidence="3 4">
    <name type="scientific">Paenibacillus rhizosphaerae</name>
    <dbReference type="NCBI Taxonomy" id="297318"/>
    <lineage>
        <taxon>Bacteria</taxon>
        <taxon>Bacillati</taxon>
        <taxon>Bacillota</taxon>
        <taxon>Bacilli</taxon>
        <taxon>Bacillales</taxon>
        <taxon>Paenibacillaceae</taxon>
        <taxon>Paenibacillus</taxon>
    </lineage>
</organism>
<keyword evidence="4" id="KW-1185">Reference proteome</keyword>
<comment type="caution">
    <text evidence="3">The sequence shown here is derived from an EMBL/GenBank/DDBJ whole genome shotgun (WGS) entry which is preliminary data.</text>
</comment>
<name>A0A1R1DX78_9BACL</name>